<dbReference type="AlphaFoldDB" id="A0A3P8NGA6"/>
<reference evidence="1" key="3">
    <citation type="submission" date="2025-09" db="UniProtKB">
        <authorList>
            <consortium name="Ensembl"/>
        </authorList>
    </citation>
    <scope>IDENTIFICATION</scope>
</reference>
<name>A0A3P8NGA6_ASTCA</name>
<evidence type="ECO:0000313" key="1">
    <source>
        <dbReference type="Ensembl" id="ENSACLP00000003820.1"/>
    </source>
</evidence>
<protein>
    <submittedName>
        <fullName evidence="1">Uncharacterized protein</fullName>
    </submittedName>
</protein>
<evidence type="ECO:0000313" key="2">
    <source>
        <dbReference type="Proteomes" id="UP000265100"/>
    </source>
</evidence>
<dbReference type="SUPFAM" id="SSF53223">
    <property type="entry name" value="Aminoacid dehydrogenase-like, N-terminal domain"/>
    <property type="match status" value="1"/>
</dbReference>
<reference evidence="1" key="2">
    <citation type="submission" date="2025-08" db="UniProtKB">
        <authorList>
            <consortium name="Ensembl"/>
        </authorList>
    </citation>
    <scope>IDENTIFICATION</scope>
</reference>
<dbReference type="InterPro" id="IPR046346">
    <property type="entry name" value="Aminoacid_DH-like_N_sf"/>
</dbReference>
<proteinExistence type="predicted"/>
<dbReference type="Proteomes" id="UP000265100">
    <property type="component" value="Chromosome 16"/>
</dbReference>
<keyword evidence="2" id="KW-1185">Reference proteome</keyword>
<accession>A0A3P8NGA6</accession>
<dbReference type="STRING" id="8154.ENSACLP00000003820"/>
<sequence length="83" mass="9398">LSCRTHCRARWCHVACNSQLKCKACSLSLHNRPSSALQGMAFTLEERLQLGIHGLLPPCFLSQDVQVLRVMKSYETRTNPLDK</sequence>
<dbReference type="Gene3D" id="1.20.1370.30">
    <property type="match status" value="1"/>
</dbReference>
<dbReference type="Ensembl" id="ENSACLT00000003903.1">
    <property type="protein sequence ID" value="ENSACLP00000003820.1"/>
    <property type="gene ID" value="ENSACLG00000002572.1"/>
</dbReference>
<dbReference type="Bgee" id="ENSACLG00000002572">
    <property type="expression patterns" value="Expressed in zone of skin and 8 other cell types or tissues"/>
</dbReference>
<dbReference type="GeneTree" id="ENSGT00940000180938"/>
<organism evidence="1 2">
    <name type="scientific">Astatotilapia calliptera</name>
    <name type="common">Eastern happy</name>
    <name type="synonym">Chromis callipterus</name>
    <dbReference type="NCBI Taxonomy" id="8154"/>
    <lineage>
        <taxon>Eukaryota</taxon>
        <taxon>Metazoa</taxon>
        <taxon>Chordata</taxon>
        <taxon>Craniata</taxon>
        <taxon>Vertebrata</taxon>
        <taxon>Euteleostomi</taxon>
        <taxon>Actinopterygii</taxon>
        <taxon>Neopterygii</taxon>
        <taxon>Teleostei</taxon>
        <taxon>Neoteleostei</taxon>
        <taxon>Acanthomorphata</taxon>
        <taxon>Ovalentaria</taxon>
        <taxon>Cichlomorphae</taxon>
        <taxon>Cichliformes</taxon>
        <taxon>Cichlidae</taxon>
        <taxon>African cichlids</taxon>
        <taxon>Pseudocrenilabrinae</taxon>
        <taxon>Haplochromini</taxon>
        <taxon>Astatotilapia</taxon>
    </lineage>
</organism>
<reference evidence="1" key="1">
    <citation type="submission" date="2018-05" db="EMBL/GenBank/DDBJ databases">
        <authorList>
            <person name="Datahose"/>
        </authorList>
    </citation>
    <scope>NUCLEOTIDE SEQUENCE</scope>
</reference>